<evidence type="ECO:0000256" key="3">
    <source>
        <dbReference type="ARBA" id="ARBA00022737"/>
    </source>
</evidence>
<dbReference type="Pfam" id="PF22939">
    <property type="entry name" value="WHD_GPIID"/>
    <property type="match status" value="1"/>
</dbReference>
<dbReference type="SMART" id="SM00248">
    <property type="entry name" value="ANK"/>
    <property type="match status" value="15"/>
</dbReference>
<comment type="caution">
    <text evidence="10">The sequence shown here is derived from an EMBL/GenBank/DDBJ whole genome shotgun (WGS) entry which is preliminary data.</text>
</comment>
<organism evidence="10 11">
    <name type="scientific">Penicillium atrosanguineum</name>
    <dbReference type="NCBI Taxonomy" id="1132637"/>
    <lineage>
        <taxon>Eukaryota</taxon>
        <taxon>Fungi</taxon>
        <taxon>Dikarya</taxon>
        <taxon>Ascomycota</taxon>
        <taxon>Pezizomycotina</taxon>
        <taxon>Eurotiomycetes</taxon>
        <taxon>Eurotiomycetidae</taxon>
        <taxon>Eurotiales</taxon>
        <taxon>Aspergillaceae</taxon>
        <taxon>Penicillium</taxon>
    </lineage>
</organism>
<feature type="repeat" description="ANK" evidence="8">
    <location>
        <begin position="878"/>
        <end position="910"/>
    </location>
</feature>
<gene>
    <name evidence="10" type="ORF">N7476_000428</name>
</gene>
<keyword evidence="4 8" id="KW-0040">ANK repeat</keyword>
<dbReference type="InterPro" id="IPR056884">
    <property type="entry name" value="NPHP3-like_N"/>
</dbReference>
<dbReference type="InterPro" id="IPR054471">
    <property type="entry name" value="GPIID_WHD"/>
</dbReference>
<feature type="repeat" description="ANK" evidence="8">
    <location>
        <begin position="812"/>
        <end position="844"/>
    </location>
</feature>
<feature type="repeat" description="ANK" evidence="8">
    <location>
        <begin position="845"/>
        <end position="877"/>
    </location>
</feature>
<dbReference type="Gene3D" id="1.25.40.20">
    <property type="entry name" value="Ankyrin repeat-containing domain"/>
    <property type="match status" value="3"/>
</dbReference>
<dbReference type="SUPFAM" id="SSF52540">
    <property type="entry name" value="P-loop containing nucleoside triphosphate hydrolases"/>
    <property type="match status" value="1"/>
</dbReference>
<keyword evidence="1" id="KW-0813">Transport</keyword>
<evidence type="ECO:0000256" key="6">
    <source>
        <dbReference type="ARBA" id="ARBA00023180"/>
    </source>
</evidence>
<feature type="domain" description="NACHT" evidence="9">
    <location>
        <begin position="218"/>
        <end position="362"/>
    </location>
</feature>
<evidence type="ECO:0000313" key="11">
    <source>
        <dbReference type="Proteomes" id="UP001147746"/>
    </source>
</evidence>
<dbReference type="InterPro" id="IPR036770">
    <property type="entry name" value="Ankyrin_rpt-contain_sf"/>
</dbReference>
<reference evidence="10" key="2">
    <citation type="journal article" date="2023" name="IMA Fungus">
        <title>Comparative genomic study of the Penicillium genus elucidates a diverse pangenome and 15 lateral gene transfer events.</title>
        <authorList>
            <person name="Petersen C."/>
            <person name="Sorensen T."/>
            <person name="Nielsen M.R."/>
            <person name="Sondergaard T.E."/>
            <person name="Sorensen J.L."/>
            <person name="Fitzpatrick D.A."/>
            <person name="Frisvad J.C."/>
            <person name="Nielsen K.L."/>
        </authorList>
    </citation>
    <scope>NUCLEOTIDE SEQUENCE</scope>
    <source>
        <strain evidence="10">IBT 21472</strain>
    </source>
</reference>
<evidence type="ECO:0000256" key="7">
    <source>
        <dbReference type="ARBA" id="ARBA00023303"/>
    </source>
</evidence>
<feature type="repeat" description="ANK" evidence="8">
    <location>
        <begin position="783"/>
        <end position="812"/>
    </location>
</feature>
<keyword evidence="5" id="KW-0406">Ion transport</keyword>
<dbReference type="Proteomes" id="UP001147746">
    <property type="component" value="Unassembled WGS sequence"/>
</dbReference>
<dbReference type="Gene3D" id="3.40.50.300">
    <property type="entry name" value="P-loop containing nucleotide triphosphate hydrolases"/>
    <property type="match status" value="1"/>
</dbReference>
<dbReference type="SUPFAM" id="SSF48403">
    <property type="entry name" value="Ankyrin repeat"/>
    <property type="match status" value="2"/>
</dbReference>
<dbReference type="GO" id="GO:1902495">
    <property type="term" value="C:transmembrane transporter complex"/>
    <property type="evidence" value="ECO:0007669"/>
    <property type="project" value="TreeGrafter"/>
</dbReference>
<dbReference type="InterPro" id="IPR052076">
    <property type="entry name" value="TRP_cation_channel"/>
</dbReference>
<dbReference type="Pfam" id="PF12796">
    <property type="entry name" value="Ank_2"/>
    <property type="match status" value="4"/>
</dbReference>
<evidence type="ECO:0000256" key="4">
    <source>
        <dbReference type="ARBA" id="ARBA00023043"/>
    </source>
</evidence>
<evidence type="ECO:0000256" key="1">
    <source>
        <dbReference type="ARBA" id="ARBA00022448"/>
    </source>
</evidence>
<reference evidence="10" key="1">
    <citation type="submission" date="2022-12" db="EMBL/GenBank/DDBJ databases">
        <authorList>
            <person name="Petersen C."/>
        </authorList>
    </citation>
    <scope>NUCLEOTIDE SEQUENCE</scope>
    <source>
        <strain evidence="10">IBT 21472</strain>
    </source>
</reference>
<dbReference type="PROSITE" id="PS50297">
    <property type="entry name" value="ANK_REP_REGION"/>
    <property type="match status" value="6"/>
</dbReference>
<feature type="repeat" description="ANK" evidence="8">
    <location>
        <begin position="1043"/>
        <end position="1075"/>
    </location>
</feature>
<sequence length="1212" mass="133362">MPDPLSVASGVTGFLSLGIQIVQSLVEFYSTYKSRAQDLAKMSAKLESLLAILKCLDSALINRAPGADVLLHELDKVAIDCNEIIDELQAKCDKIQKDQVTNIKSQLYAIGSHAAYPFRKKTLQALEQEVACMRDNLSLALDVLQVRNYNNIEHQVGEMKLLFERFNANQLSSEIEEWLSAPDSRTDHEAAHAKYHTNTRLWFLQDHRLLGWLSGEDSFLWIHGFSGCGKSVLCSMVVQHVIQANRNHRGIGVAFFYFRFDDPLKGTVLGMLSALLLQLSSQVENGQRVLEHLYKSYKPRKPVPAGLLGSLRSTLAKFRGSFIFLDGLDEATNSSERSHLLGTIQKMREWNMPNFHLFVTSRDEYDIRQSLQSSDNQNISLKNFENDKDIAKFVSYKLRTETCLQKWHHRHTEIRDTLLEKSQGVFQYVELQLAALAKARIQNQVDECLHSLPRDLGESYERTLHRIEDLYVEDVRRLLTTLCVSARPLTMDELIGALAVNLSDPPYLDYDGRSYRPVDLIEICRGLIEVVTSKKIYGEPVVFARVAHFSVQAYLQSDQILHHNARRFAVRMKHAHMELAQVCLIYIMDSALFSQMSSTEIIPSKETTIRFPFAEYAAEQWYYHYRQLTDGKVHMNDLVLKLFQNSEFFLTWVNLHDPDDDACLMNFRPWSLDTFGSPIYYCAFLGLDDILKALIEGERDHRRPGAFLDKTNGCYGSALQAASFKGHERVVQLLLEKGADPYALGGKFGSALQAASFAGHDKVVQILLENSMDFHAHGVVISNALHTASSEGHGKIVKLLLDKGADINAQSQNLNALLAASARGHDSLVRMLLQKGANVNTQVGRTGSALLAASFEGHGKIVDCLIRNGANVNAQGGNFGNALQAASVNGHDIIVNCLIRNGADVNAQGGKLGNALQAASANGYDIIVNCLIRNGADVNAQGGKLGNALQAASVNGHEKVVQTLLQNKVDVNFQGGEYGNVLQAASYSGLTSLVLEVLATGASVNSRNGFFGSALQAASFEGHGEIVQILLENRADINIQGGEYETALQAASYGGHIEIVRILLEKGADVNLQGGQYGNALQAASCGGNSQVVQMLLAKGADVNCQGGPYGNALQAALCEECWETDSILTIVTSLVENGANVNARSRTYGSALQAACIMGDEHVVQMLLDKGADVNAPRGINGNALEIAIFHDHKNIAEKLMMRGARDQDAT</sequence>
<feature type="repeat" description="ANK" evidence="8">
    <location>
        <begin position="1148"/>
        <end position="1180"/>
    </location>
</feature>
<dbReference type="Pfam" id="PF17111">
    <property type="entry name" value="PigL_N"/>
    <property type="match status" value="1"/>
</dbReference>
<name>A0A9W9QBM5_9EURO</name>
<keyword evidence="7" id="KW-0407">Ion channel</keyword>
<keyword evidence="3" id="KW-0677">Repeat</keyword>
<feature type="repeat" description="ANK" evidence="8">
    <location>
        <begin position="717"/>
        <end position="746"/>
    </location>
</feature>
<dbReference type="Pfam" id="PF24883">
    <property type="entry name" value="NPHP3_N"/>
    <property type="match status" value="1"/>
</dbReference>
<accession>A0A9W9QBM5</accession>
<keyword evidence="6" id="KW-0325">Glycoprotein</keyword>
<dbReference type="InterPro" id="IPR007111">
    <property type="entry name" value="NACHT_NTPase"/>
</dbReference>
<dbReference type="PROSITE" id="PS50088">
    <property type="entry name" value="ANK_REPEAT"/>
    <property type="match status" value="9"/>
</dbReference>
<dbReference type="GO" id="GO:0034220">
    <property type="term" value="P:monoatomic ion transmembrane transport"/>
    <property type="evidence" value="ECO:0007669"/>
    <property type="project" value="UniProtKB-KW"/>
</dbReference>
<dbReference type="AlphaFoldDB" id="A0A9W9QBM5"/>
<dbReference type="GO" id="GO:0022857">
    <property type="term" value="F:transmembrane transporter activity"/>
    <property type="evidence" value="ECO:0007669"/>
    <property type="project" value="TreeGrafter"/>
</dbReference>
<evidence type="ECO:0000256" key="5">
    <source>
        <dbReference type="ARBA" id="ARBA00023065"/>
    </source>
</evidence>
<keyword evidence="2" id="KW-0716">Sensory transduction</keyword>
<evidence type="ECO:0000256" key="8">
    <source>
        <dbReference type="PROSITE-ProRule" id="PRU00023"/>
    </source>
</evidence>
<evidence type="ECO:0000256" key="2">
    <source>
        <dbReference type="ARBA" id="ARBA00022606"/>
    </source>
</evidence>
<protein>
    <recommendedName>
        <fullName evidence="9">NACHT domain-containing protein</fullName>
    </recommendedName>
</protein>
<dbReference type="InterPro" id="IPR027417">
    <property type="entry name" value="P-loop_NTPase"/>
</dbReference>
<dbReference type="PROSITE" id="PS50837">
    <property type="entry name" value="NACHT"/>
    <property type="match status" value="1"/>
</dbReference>
<dbReference type="Pfam" id="PF00023">
    <property type="entry name" value="Ank"/>
    <property type="match status" value="1"/>
</dbReference>
<dbReference type="PANTHER" id="PTHR47143">
    <property type="entry name" value="TRANSIENT RECEPTOR POTENTIAL CATION CHANNEL PROTEIN PAINLESS"/>
    <property type="match status" value="1"/>
</dbReference>
<evidence type="ECO:0000313" key="10">
    <source>
        <dbReference type="EMBL" id="KAJ5330645.1"/>
    </source>
</evidence>
<dbReference type="InterPro" id="IPR031348">
    <property type="entry name" value="PigL_N"/>
</dbReference>
<keyword evidence="11" id="KW-1185">Reference proteome</keyword>
<feature type="repeat" description="ANK" evidence="8">
    <location>
        <begin position="1013"/>
        <end position="1042"/>
    </location>
</feature>
<dbReference type="PANTHER" id="PTHR47143:SF1">
    <property type="entry name" value="ION_TRANS DOMAIN-CONTAINING PROTEIN"/>
    <property type="match status" value="1"/>
</dbReference>
<dbReference type="EMBL" id="JAPZBO010000001">
    <property type="protein sequence ID" value="KAJ5330645.1"/>
    <property type="molecule type" value="Genomic_DNA"/>
</dbReference>
<evidence type="ECO:0000259" key="9">
    <source>
        <dbReference type="PROSITE" id="PS50837"/>
    </source>
</evidence>
<dbReference type="InterPro" id="IPR002110">
    <property type="entry name" value="Ankyrin_rpt"/>
</dbReference>
<feature type="repeat" description="ANK" evidence="8">
    <location>
        <begin position="1076"/>
        <end position="1108"/>
    </location>
</feature>
<proteinExistence type="predicted"/>